<dbReference type="Pfam" id="PF08044">
    <property type="entry name" value="DUF1707"/>
    <property type="match status" value="1"/>
</dbReference>
<protein>
    <recommendedName>
        <fullName evidence="2">DUF1707 domain-containing protein</fullName>
    </recommendedName>
</protein>
<dbReference type="PANTHER" id="PTHR40763">
    <property type="entry name" value="MEMBRANE PROTEIN-RELATED"/>
    <property type="match status" value="1"/>
</dbReference>
<proteinExistence type="predicted"/>
<sequence length="157" mass="17011">MENKSKKLSEVCAMTDSVAVPTTRGVRCSDADRERTSARLRDSAGAGYLTMDELEERLTRVYAARYGHELDVLVLDLPSATRSGSGTASGWLAVLAVAWTQVGMDLALLFGRRGTGWNRRRVVLAVVAGVAVVAVIGFVLSGFEHEGFERHGFEGHE</sequence>
<keyword evidence="1" id="KW-0812">Transmembrane</keyword>
<gene>
    <name evidence="3" type="ORF">Vau01_016670</name>
</gene>
<keyword evidence="1" id="KW-1133">Transmembrane helix</keyword>
<comment type="caution">
    <text evidence="3">The sequence shown here is derived from an EMBL/GenBank/DDBJ whole genome shotgun (WGS) entry which is preliminary data.</text>
</comment>
<organism evidence="3 4">
    <name type="scientific">Virgisporangium aurantiacum</name>
    <dbReference type="NCBI Taxonomy" id="175570"/>
    <lineage>
        <taxon>Bacteria</taxon>
        <taxon>Bacillati</taxon>
        <taxon>Actinomycetota</taxon>
        <taxon>Actinomycetes</taxon>
        <taxon>Micromonosporales</taxon>
        <taxon>Micromonosporaceae</taxon>
        <taxon>Virgisporangium</taxon>
    </lineage>
</organism>
<feature type="transmembrane region" description="Helical" evidence="1">
    <location>
        <begin position="88"/>
        <end position="110"/>
    </location>
</feature>
<dbReference type="AlphaFoldDB" id="A0A8J3YYM8"/>
<keyword evidence="4" id="KW-1185">Reference proteome</keyword>
<dbReference type="Proteomes" id="UP000612585">
    <property type="component" value="Unassembled WGS sequence"/>
</dbReference>
<feature type="domain" description="DUF1707" evidence="2">
    <location>
        <begin position="26"/>
        <end position="78"/>
    </location>
</feature>
<evidence type="ECO:0000256" key="1">
    <source>
        <dbReference type="SAM" id="Phobius"/>
    </source>
</evidence>
<evidence type="ECO:0000313" key="4">
    <source>
        <dbReference type="Proteomes" id="UP000612585"/>
    </source>
</evidence>
<feature type="transmembrane region" description="Helical" evidence="1">
    <location>
        <begin position="122"/>
        <end position="143"/>
    </location>
</feature>
<dbReference type="EMBL" id="BOPG01000011">
    <property type="protein sequence ID" value="GIJ54151.1"/>
    <property type="molecule type" value="Genomic_DNA"/>
</dbReference>
<reference evidence="3" key="1">
    <citation type="submission" date="2021-01" db="EMBL/GenBank/DDBJ databases">
        <title>Whole genome shotgun sequence of Virgisporangium aurantiacum NBRC 16421.</title>
        <authorList>
            <person name="Komaki H."/>
            <person name="Tamura T."/>
        </authorList>
    </citation>
    <scope>NUCLEOTIDE SEQUENCE</scope>
    <source>
        <strain evidence="3">NBRC 16421</strain>
    </source>
</reference>
<evidence type="ECO:0000259" key="2">
    <source>
        <dbReference type="Pfam" id="PF08044"/>
    </source>
</evidence>
<dbReference type="PANTHER" id="PTHR40763:SF4">
    <property type="entry name" value="DUF1707 DOMAIN-CONTAINING PROTEIN"/>
    <property type="match status" value="1"/>
</dbReference>
<keyword evidence="1" id="KW-0472">Membrane</keyword>
<accession>A0A8J3YYM8</accession>
<evidence type="ECO:0000313" key="3">
    <source>
        <dbReference type="EMBL" id="GIJ54151.1"/>
    </source>
</evidence>
<name>A0A8J3YYM8_9ACTN</name>
<dbReference type="InterPro" id="IPR012551">
    <property type="entry name" value="DUF1707_SHOCT-like"/>
</dbReference>